<sequence>MMTLTHITESLPMKYAHLCRIFAGGFLIMLLILGPAYGATAVGLQQDFIRVVEQVKPSVVSLKAITVVTYQIPSPDDFFRGTPYEGVFQDYGYRIIRKPRVGQGSGIIINSQGYILTNYHVVGGAQQILVRLYDGREFKGQVVGSNPKYDIALVKIAAQGLKPAILGDSNQIRVGQWAIAIGSPFGLEQTVTVGVISATGRKGLGPTQAAYYIQTDASINPGNSGGPLLDINGHVIGINNMILSQGQGIGFAIPINLAKQVISPWLK</sequence>
<dbReference type="GO" id="GO:0004252">
    <property type="term" value="F:serine-type endopeptidase activity"/>
    <property type="evidence" value="ECO:0007669"/>
    <property type="project" value="InterPro"/>
</dbReference>
<evidence type="ECO:0000256" key="1">
    <source>
        <dbReference type="ARBA" id="ARBA00022670"/>
    </source>
</evidence>
<name>A0A7C5ALC5_9BACT</name>
<dbReference type="PANTHER" id="PTHR43343">
    <property type="entry name" value="PEPTIDASE S12"/>
    <property type="match status" value="1"/>
</dbReference>
<gene>
    <name evidence="3" type="ORF">ENW48_04785</name>
</gene>
<accession>A0A7C5ALC5</accession>
<dbReference type="Gene3D" id="2.40.10.120">
    <property type="match status" value="1"/>
</dbReference>
<comment type="caution">
    <text evidence="3">The sequence shown here is derived from an EMBL/GenBank/DDBJ whole genome shotgun (WGS) entry which is preliminary data.</text>
</comment>
<dbReference type="PANTHER" id="PTHR43343:SF3">
    <property type="entry name" value="PROTEASE DO-LIKE 8, CHLOROPLASTIC"/>
    <property type="match status" value="1"/>
</dbReference>
<evidence type="ECO:0000256" key="2">
    <source>
        <dbReference type="ARBA" id="ARBA00022801"/>
    </source>
</evidence>
<evidence type="ECO:0000313" key="3">
    <source>
        <dbReference type="EMBL" id="HGZ11511.1"/>
    </source>
</evidence>
<reference evidence="3" key="1">
    <citation type="journal article" date="2020" name="mSystems">
        <title>Genome- and Community-Level Interaction Insights into Carbon Utilization and Element Cycling Functions of Hydrothermarchaeota in Hydrothermal Sediment.</title>
        <authorList>
            <person name="Zhou Z."/>
            <person name="Liu Y."/>
            <person name="Xu W."/>
            <person name="Pan J."/>
            <person name="Luo Z.H."/>
            <person name="Li M."/>
        </authorList>
    </citation>
    <scope>NUCLEOTIDE SEQUENCE [LARGE SCALE GENOMIC DNA]</scope>
    <source>
        <strain evidence="3">SpSt-853</strain>
    </source>
</reference>
<dbReference type="InterPro" id="IPR001940">
    <property type="entry name" value="Peptidase_S1C"/>
</dbReference>
<dbReference type="SUPFAM" id="SSF50494">
    <property type="entry name" value="Trypsin-like serine proteases"/>
    <property type="match status" value="1"/>
</dbReference>
<dbReference type="AlphaFoldDB" id="A0A7C5ALC5"/>
<organism evidence="3">
    <name type="scientific">Desulfobacca acetoxidans</name>
    <dbReference type="NCBI Taxonomy" id="60893"/>
    <lineage>
        <taxon>Bacteria</taxon>
        <taxon>Pseudomonadati</taxon>
        <taxon>Thermodesulfobacteriota</taxon>
        <taxon>Desulfobaccia</taxon>
        <taxon>Desulfobaccales</taxon>
        <taxon>Desulfobaccaceae</taxon>
        <taxon>Desulfobacca</taxon>
    </lineage>
</organism>
<keyword evidence="2" id="KW-0378">Hydrolase</keyword>
<protein>
    <submittedName>
        <fullName evidence="3">Trypsin-like serine protease</fullName>
    </submittedName>
</protein>
<dbReference type="InterPro" id="IPR009003">
    <property type="entry name" value="Peptidase_S1_PA"/>
</dbReference>
<keyword evidence="1 3" id="KW-0645">Protease</keyword>
<dbReference type="GO" id="GO:0006508">
    <property type="term" value="P:proteolysis"/>
    <property type="evidence" value="ECO:0007669"/>
    <property type="project" value="UniProtKB-KW"/>
</dbReference>
<proteinExistence type="predicted"/>
<dbReference type="EMBL" id="DTKJ01000036">
    <property type="protein sequence ID" value="HGZ11511.1"/>
    <property type="molecule type" value="Genomic_DNA"/>
</dbReference>
<dbReference type="Pfam" id="PF13365">
    <property type="entry name" value="Trypsin_2"/>
    <property type="match status" value="1"/>
</dbReference>
<dbReference type="InterPro" id="IPR051201">
    <property type="entry name" value="Chloro_Bact_Ser_Proteases"/>
</dbReference>
<dbReference type="PRINTS" id="PR00834">
    <property type="entry name" value="PROTEASES2C"/>
</dbReference>